<name>A0ABP7BME6_9PSEU</name>
<accession>A0ABP7BME6</accession>
<comment type="caution">
    <text evidence="2">The sequence shown here is derived from an EMBL/GenBank/DDBJ whole genome shotgun (WGS) entry which is preliminary data.</text>
</comment>
<evidence type="ECO:0000256" key="1">
    <source>
        <dbReference type="SAM" id="MobiDB-lite"/>
    </source>
</evidence>
<reference evidence="3" key="1">
    <citation type="journal article" date="2019" name="Int. J. Syst. Evol. Microbiol.">
        <title>The Global Catalogue of Microorganisms (GCM) 10K type strain sequencing project: providing services to taxonomists for standard genome sequencing and annotation.</title>
        <authorList>
            <consortium name="The Broad Institute Genomics Platform"/>
            <consortium name="The Broad Institute Genome Sequencing Center for Infectious Disease"/>
            <person name="Wu L."/>
            <person name="Ma J."/>
        </authorList>
    </citation>
    <scope>NUCLEOTIDE SEQUENCE [LARGE SCALE GENOMIC DNA]</scope>
    <source>
        <strain evidence="3">JCM 17494</strain>
    </source>
</reference>
<feature type="region of interest" description="Disordered" evidence="1">
    <location>
        <begin position="52"/>
        <end position="79"/>
    </location>
</feature>
<evidence type="ECO:0000313" key="3">
    <source>
        <dbReference type="Proteomes" id="UP001500711"/>
    </source>
</evidence>
<protein>
    <submittedName>
        <fullName evidence="2">Uncharacterized protein</fullName>
    </submittedName>
</protein>
<organism evidence="2 3">
    <name type="scientific">Lentzea roselyniae</name>
    <dbReference type="NCBI Taxonomy" id="531940"/>
    <lineage>
        <taxon>Bacteria</taxon>
        <taxon>Bacillati</taxon>
        <taxon>Actinomycetota</taxon>
        <taxon>Actinomycetes</taxon>
        <taxon>Pseudonocardiales</taxon>
        <taxon>Pseudonocardiaceae</taxon>
        <taxon>Lentzea</taxon>
    </lineage>
</organism>
<proteinExistence type="predicted"/>
<dbReference type="Proteomes" id="UP001500711">
    <property type="component" value="Unassembled WGS sequence"/>
</dbReference>
<dbReference type="EMBL" id="BAABBE010000017">
    <property type="protein sequence ID" value="GAA3663076.1"/>
    <property type="molecule type" value="Genomic_DNA"/>
</dbReference>
<feature type="compositionally biased region" description="Basic and acidic residues" evidence="1">
    <location>
        <begin position="53"/>
        <end position="62"/>
    </location>
</feature>
<sequence length="79" mass="8414">MHSGAELGTVADADDHRATGQGAVVDAHHTGVGMDRLVSHDLSVIANIPRVKMRSERGESLDRAGVVQQSERTTKDPGR</sequence>
<gene>
    <name evidence="2" type="ORF">GCM10022267_56610</name>
</gene>
<keyword evidence="3" id="KW-1185">Reference proteome</keyword>
<evidence type="ECO:0000313" key="2">
    <source>
        <dbReference type="EMBL" id="GAA3663076.1"/>
    </source>
</evidence>
<feature type="region of interest" description="Disordered" evidence="1">
    <location>
        <begin position="1"/>
        <end position="22"/>
    </location>
</feature>